<name>A0AAE2ZNZ6_9HYPH</name>
<dbReference type="Proteomes" id="UP001196509">
    <property type="component" value="Unassembled WGS sequence"/>
</dbReference>
<dbReference type="PANTHER" id="PTHR21197">
    <property type="entry name" value="UDP-GALACTOPYRANOSE MUTASE"/>
    <property type="match status" value="1"/>
</dbReference>
<dbReference type="SUPFAM" id="SSF51971">
    <property type="entry name" value="Nucleotide-binding domain"/>
    <property type="match status" value="1"/>
</dbReference>
<dbReference type="Gene3D" id="3.40.50.720">
    <property type="entry name" value="NAD(P)-binding Rossmann-like Domain"/>
    <property type="match status" value="3"/>
</dbReference>
<dbReference type="GO" id="GO:0050660">
    <property type="term" value="F:flavin adenine dinucleotide binding"/>
    <property type="evidence" value="ECO:0007669"/>
    <property type="project" value="TreeGrafter"/>
</dbReference>
<dbReference type="SUPFAM" id="SSF54373">
    <property type="entry name" value="FAD-linked reductases, C-terminal domain"/>
    <property type="match status" value="1"/>
</dbReference>
<dbReference type="RefSeq" id="WP_220229338.1">
    <property type="nucleotide sequence ID" value="NZ_JAICBX010000002.1"/>
</dbReference>
<dbReference type="EMBL" id="JAICBX010000002">
    <property type="protein sequence ID" value="MBW8638155.1"/>
    <property type="molecule type" value="Genomic_DNA"/>
</dbReference>
<reference evidence="2" key="1">
    <citation type="submission" date="2021-08" db="EMBL/GenBank/DDBJ databases">
        <title>Hoeflea bacterium WL0058 sp. nov., isolated from the sediment.</title>
        <authorList>
            <person name="Wang L."/>
            <person name="Zhang D."/>
        </authorList>
    </citation>
    <scope>NUCLEOTIDE SEQUENCE</scope>
    <source>
        <strain evidence="2">WL0058</strain>
    </source>
</reference>
<dbReference type="Pfam" id="PF13450">
    <property type="entry name" value="NAD_binding_8"/>
    <property type="match status" value="1"/>
</dbReference>
<organism evidence="2 3">
    <name type="scientific">Flavimaribacter sediminis</name>
    <dbReference type="NCBI Taxonomy" id="2865987"/>
    <lineage>
        <taxon>Bacteria</taxon>
        <taxon>Pseudomonadati</taxon>
        <taxon>Pseudomonadota</taxon>
        <taxon>Alphaproteobacteria</taxon>
        <taxon>Hyphomicrobiales</taxon>
        <taxon>Rhizobiaceae</taxon>
        <taxon>Flavimaribacter</taxon>
    </lineage>
</organism>
<gene>
    <name evidence="2" type="ORF">K1W69_13240</name>
</gene>
<sequence>MVKRICAVGAGFSGAVIARELAENGFKVLVVDERSHVAGNCHTERDNDTGIMVHRYGPHIFHTANGQVWDYVNRFCPMMPYINRVKAVVRGQVYTMPINLHTINQFFGKVLSPKEARSFISGLARGDIEDPRSFEEQGLKFVGPQLYEAFFDGYTRKQWGIDPARLPASILKRLPLRFSYDDNYFSHPYQGIPKDGYTSLVSGILAHESIEVRLSCPYEAVDEEFAHVFYSGPLDRYFNHDLGRLGYRTLDFEPVWEDGEFQGAAVINYPDPDVPFTRISEHKFFAPWEMEKFDKTIAFREYSRSCGKGDIPYYPIRLMSDKKLLEDYEDRCRQEEGVTFVGRLGTYSYIDMDVSIENALAAARSYINTNNPRL</sequence>
<comment type="caution">
    <text evidence="2">The sequence shown here is derived from an EMBL/GenBank/DDBJ whole genome shotgun (WGS) entry which is preliminary data.</text>
</comment>
<evidence type="ECO:0000259" key="1">
    <source>
        <dbReference type="Pfam" id="PF03275"/>
    </source>
</evidence>
<accession>A0AAE2ZNZ6</accession>
<dbReference type="PANTHER" id="PTHR21197:SF0">
    <property type="entry name" value="UDP-GALACTOPYRANOSE MUTASE"/>
    <property type="match status" value="1"/>
</dbReference>
<proteinExistence type="predicted"/>
<dbReference type="GO" id="GO:0008767">
    <property type="term" value="F:UDP-galactopyranose mutase activity"/>
    <property type="evidence" value="ECO:0007669"/>
    <property type="project" value="InterPro"/>
</dbReference>
<dbReference type="AlphaFoldDB" id="A0AAE2ZNZ6"/>
<dbReference type="InterPro" id="IPR015899">
    <property type="entry name" value="UDP-GalPyranose_mutase_C"/>
</dbReference>
<keyword evidence="3" id="KW-1185">Reference proteome</keyword>
<dbReference type="GO" id="GO:0005829">
    <property type="term" value="C:cytosol"/>
    <property type="evidence" value="ECO:0007669"/>
    <property type="project" value="TreeGrafter"/>
</dbReference>
<protein>
    <submittedName>
        <fullName evidence="2">NAD(P)-binding protein</fullName>
    </submittedName>
</protein>
<evidence type="ECO:0000313" key="2">
    <source>
        <dbReference type="EMBL" id="MBW8638155.1"/>
    </source>
</evidence>
<evidence type="ECO:0000313" key="3">
    <source>
        <dbReference type="Proteomes" id="UP001196509"/>
    </source>
</evidence>
<dbReference type="Pfam" id="PF03275">
    <property type="entry name" value="GLF"/>
    <property type="match status" value="1"/>
</dbReference>
<feature type="domain" description="UDP-galactopyranose mutase C-terminal" evidence="1">
    <location>
        <begin position="149"/>
        <end position="349"/>
    </location>
</feature>